<reference evidence="3" key="1">
    <citation type="submission" date="2018-09" db="EMBL/GenBank/DDBJ databases">
        <authorList>
            <person name="Livingstone P.G."/>
            <person name="Whitworth D.E."/>
        </authorList>
    </citation>
    <scope>NUCLEOTIDE SEQUENCE [LARGE SCALE GENOMIC DNA]</scope>
    <source>
        <strain evidence="3">CA040B</strain>
    </source>
</reference>
<dbReference type="Proteomes" id="UP000273405">
    <property type="component" value="Unassembled WGS sequence"/>
</dbReference>
<dbReference type="InterPro" id="IPR037883">
    <property type="entry name" value="Knr4/Smi1-like_sf"/>
</dbReference>
<name>A0A3A8MPV9_9BACT</name>
<dbReference type="SMART" id="SM00860">
    <property type="entry name" value="SMI1_KNR4"/>
    <property type="match status" value="1"/>
</dbReference>
<organism evidence="2 3">
    <name type="scientific">Corallococcus sicarius</name>
    <dbReference type="NCBI Taxonomy" id="2316726"/>
    <lineage>
        <taxon>Bacteria</taxon>
        <taxon>Pseudomonadati</taxon>
        <taxon>Myxococcota</taxon>
        <taxon>Myxococcia</taxon>
        <taxon>Myxococcales</taxon>
        <taxon>Cystobacterineae</taxon>
        <taxon>Myxococcaceae</taxon>
        <taxon>Corallococcus</taxon>
    </lineage>
</organism>
<gene>
    <name evidence="2" type="ORF">D7X12_35795</name>
</gene>
<sequence length="158" mass="17215">MVQLLRTTEGGPLLEEGDLASFESKYGFELPLPLREFLLATNGGRPERDLFEIHGLEGNPLGRIHLFFGLKDPVESCNLDWNLEVFQERLPPGLLPIATTEGADKVCLSIAGAEAGRVFYWDAQARSGANSLYLLADTLDGFIAALRADALSPTLLKA</sequence>
<comment type="caution">
    <text evidence="2">The sequence shown here is derived from an EMBL/GenBank/DDBJ whole genome shotgun (WGS) entry which is preliminary data.</text>
</comment>
<dbReference type="EMBL" id="RAWG01000368">
    <property type="protein sequence ID" value="RKH33640.1"/>
    <property type="molecule type" value="Genomic_DNA"/>
</dbReference>
<keyword evidence="3" id="KW-1185">Reference proteome</keyword>
<evidence type="ECO:0000259" key="1">
    <source>
        <dbReference type="SMART" id="SM00860"/>
    </source>
</evidence>
<evidence type="ECO:0000313" key="3">
    <source>
        <dbReference type="Proteomes" id="UP000273405"/>
    </source>
</evidence>
<protein>
    <submittedName>
        <fullName evidence="2">SMI1/KNR4 family protein</fullName>
    </submittedName>
</protein>
<feature type="domain" description="Knr4/Smi1-like" evidence="1">
    <location>
        <begin position="13"/>
        <end position="145"/>
    </location>
</feature>
<evidence type="ECO:0000313" key="2">
    <source>
        <dbReference type="EMBL" id="RKH33640.1"/>
    </source>
</evidence>
<proteinExistence type="predicted"/>
<dbReference type="InterPro" id="IPR018958">
    <property type="entry name" value="Knr4/Smi1-like_dom"/>
</dbReference>
<dbReference type="Pfam" id="PF09346">
    <property type="entry name" value="SMI1_KNR4"/>
    <property type="match status" value="1"/>
</dbReference>
<dbReference type="SUPFAM" id="SSF160631">
    <property type="entry name" value="SMI1/KNR4-like"/>
    <property type="match status" value="1"/>
</dbReference>
<accession>A0A3A8MPV9</accession>
<dbReference type="Gene3D" id="3.40.1580.10">
    <property type="entry name" value="SMI1/KNR4-like"/>
    <property type="match status" value="1"/>
</dbReference>
<dbReference type="OrthoDB" id="5512314at2"/>
<dbReference type="AlphaFoldDB" id="A0A3A8MPV9"/>